<evidence type="ECO:0000256" key="1">
    <source>
        <dbReference type="SAM" id="SignalP"/>
    </source>
</evidence>
<dbReference type="EMBL" id="VRYZ01000007">
    <property type="protein sequence ID" value="TXS89933.1"/>
    <property type="molecule type" value="Genomic_DNA"/>
</dbReference>
<gene>
    <name evidence="2" type="ORF">FVW59_15070</name>
</gene>
<sequence>MKQLLAIPALVLAAGAMAECPAQFPSDAPAVPSGQAATHEQMYEAQVAVNAYVEAIENYLDCRSELHPLQQSRSLYLAESVADSYNAELAKFRARENMLATN</sequence>
<dbReference type="OrthoDB" id="5736775at2"/>
<dbReference type="RefSeq" id="WP_148065195.1">
    <property type="nucleotide sequence ID" value="NZ_VRYZ01000007.1"/>
</dbReference>
<feature type="signal peptide" evidence="1">
    <location>
        <begin position="1"/>
        <end position="18"/>
    </location>
</feature>
<keyword evidence="3" id="KW-1185">Reference proteome</keyword>
<keyword evidence="1" id="KW-0732">Signal</keyword>
<dbReference type="AlphaFoldDB" id="A0A5C8ZN64"/>
<name>A0A5C8ZN64_9GAMM</name>
<evidence type="ECO:0000313" key="3">
    <source>
        <dbReference type="Proteomes" id="UP000321933"/>
    </source>
</evidence>
<accession>A0A5C8ZN64</accession>
<protein>
    <recommendedName>
        <fullName evidence="4">DUF4398 domain-containing protein</fullName>
    </recommendedName>
</protein>
<feature type="chain" id="PRO_5023115026" description="DUF4398 domain-containing protein" evidence="1">
    <location>
        <begin position="19"/>
        <end position="102"/>
    </location>
</feature>
<dbReference type="Proteomes" id="UP000321933">
    <property type="component" value="Unassembled WGS sequence"/>
</dbReference>
<evidence type="ECO:0008006" key="4">
    <source>
        <dbReference type="Google" id="ProtNLM"/>
    </source>
</evidence>
<proteinExistence type="predicted"/>
<comment type="caution">
    <text evidence="2">The sequence shown here is derived from an EMBL/GenBank/DDBJ whole genome shotgun (WGS) entry which is preliminary data.</text>
</comment>
<evidence type="ECO:0000313" key="2">
    <source>
        <dbReference type="EMBL" id="TXS89933.1"/>
    </source>
</evidence>
<reference evidence="2 3" key="1">
    <citation type="submission" date="2019-08" db="EMBL/GenBank/DDBJ databases">
        <title>Parahaliea maris sp. nov., isolated from the surface seawater.</title>
        <authorList>
            <person name="Liu Y."/>
        </authorList>
    </citation>
    <scope>NUCLEOTIDE SEQUENCE [LARGE SCALE GENOMIC DNA]</scope>
    <source>
        <strain evidence="2 3">S2-26</strain>
    </source>
</reference>
<organism evidence="2 3">
    <name type="scientific">Parahaliea aestuarii</name>
    <dbReference type="NCBI Taxonomy" id="1852021"/>
    <lineage>
        <taxon>Bacteria</taxon>
        <taxon>Pseudomonadati</taxon>
        <taxon>Pseudomonadota</taxon>
        <taxon>Gammaproteobacteria</taxon>
        <taxon>Cellvibrionales</taxon>
        <taxon>Halieaceae</taxon>
        <taxon>Parahaliea</taxon>
    </lineage>
</organism>